<dbReference type="EMBL" id="AZIM01002733">
    <property type="protein sequence ID" value="ETE63460.1"/>
    <property type="molecule type" value="Genomic_DNA"/>
</dbReference>
<evidence type="ECO:0000256" key="1">
    <source>
        <dbReference type="SAM" id="Phobius"/>
    </source>
</evidence>
<dbReference type="Proteomes" id="UP000018936">
    <property type="component" value="Unassembled WGS sequence"/>
</dbReference>
<comment type="caution">
    <text evidence="2">The sequence shown here is derived from an EMBL/GenBank/DDBJ whole genome shotgun (WGS) entry which is preliminary data.</text>
</comment>
<evidence type="ECO:0000313" key="2">
    <source>
        <dbReference type="EMBL" id="ETE63460.1"/>
    </source>
</evidence>
<sequence length="123" mass="13319">MSWTRSTTSGVPSTAGLPGPFVSGYWWIHTISPAAAFMLLSAFLQVYSVLQAPGYELSPAFFRPWPWPWPWWALALMLAVGGGVGSTAPLAAGGALELYWLVSVIIVIAWITLLASLIVLRWG</sequence>
<keyword evidence="1 2" id="KW-0812">Transmembrane</keyword>
<organism evidence="2 3">
    <name type="scientific">Ophiophagus hannah</name>
    <name type="common">King cobra</name>
    <name type="synonym">Naja hannah</name>
    <dbReference type="NCBI Taxonomy" id="8665"/>
    <lineage>
        <taxon>Eukaryota</taxon>
        <taxon>Metazoa</taxon>
        <taxon>Chordata</taxon>
        <taxon>Craniata</taxon>
        <taxon>Vertebrata</taxon>
        <taxon>Euteleostomi</taxon>
        <taxon>Lepidosauria</taxon>
        <taxon>Squamata</taxon>
        <taxon>Bifurcata</taxon>
        <taxon>Unidentata</taxon>
        <taxon>Episquamata</taxon>
        <taxon>Toxicofera</taxon>
        <taxon>Serpentes</taxon>
        <taxon>Colubroidea</taxon>
        <taxon>Elapidae</taxon>
        <taxon>Elapinae</taxon>
        <taxon>Ophiophagus</taxon>
    </lineage>
</organism>
<feature type="transmembrane region" description="Helical" evidence="1">
    <location>
        <begin position="71"/>
        <end position="92"/>
    </location>
</feature>
<keyword evidence="3" id="KW-1185">Reference proteome</keyword>
<keyword evidence="1" id="KW-1133">Transmembrane helix</keyword>
<protein>
    <submittedName>
        <fullName evidence="2">Proline-rich transmembrane protein 4</fullName>
    </submittedName>
</protein>
<gene>
    <name evidence="2" type="primary">PRRT4</name>
    <name evidence="2" type="ORF">L345_10779</name>
</gene>
<reference evidence="2 3" key="1">
    <citation type="journal article" date="2013" name="Proc. Natl. Acad. Sci. U.S.A.">
        <title>The king cobra genome reveals dynamic gene evolution and adaptation in the snake venom system.</title>
        <authorList>
            <person name="Vonk F.J."/>
            <person name="Casewell N.R."/>
            <person name="Henkel C.V."/>
            <person name="Heimberg A.M."/>
            <person name="Jansen H.J."/>
            <person name="McCleary R.J."/>
            <person name="Kerkkamp H.M."/>
            <person name="Vos R.A."/>
            <person name="Guerreiro I."/>
            <person name="Calvete J.J."/>
            <person name="Wuster W."/>
            <person name="Woods A.E."/>
            <person name="Logan J.M."/>
            <person name="Harrison R.A."/>
            <person name="Castoe T.A."/>
            <person name="de Koning A.P."/>
            <person name="Pollock D.D."/>
            <person name="Yandell M."/>
            <person name="Calderon D."/>
            <person name="Renjifo C."/>
            <person name="Currier R.B."/>
            <person name="Salgado D."/>
            <person name="Pla D."/>
            <person name="Sanz L."/>
            <person name="Hyder A.S."/>
            <person name="Ribeiro J.M."/>
            <person name="Arntzen J.W."/>
            <person name="van den Thillart G.E."/>
            <person name="Boetzer M."/>
            <person name="Pirovano W."/>
            <person name="Dirks R.P."/>
            <person name="Spaink H.P."/>
            <person name="Duboule D."/>
            <person name="McGlinn E."/>
            <person name="Kini R.M."/>
            <person name="Richardson M.K."/>
        </authorList>
    </citation>
    <scope>NUCLEOTIDE SEQUENCE</scope>
    <source>
        <tissue evidence="2">Blood</tissue>
    </source>
</reference>
<accession>V8NN28</accession>
<dbReference type="AlphaFoldDB" id="V8NN28"/>
<keyword evidence="1" id="KW-0472">Membrane</keyword>
<name>V8NN28_OPHHA</name>
<proteinExistence type="predicted"/>
<feature type="transmembrane region" description="Helical" evidence="1">
    <location>
        <begin position="98"/>
        <end position="120"/>
    </location>
</feature>
<evidence type="ECO:0000313" key="3">
    <source>
        <dbReference type="Proteomes" id="UP000018936"/>
    </source>
</evidence>
<feature type="non-terminal residue" evidence="2">
    <location>
        <position position="1"/>
    </location>
</feature>
<feature type="transmembrane region" description="Helical" evidence="1">
    <location>
        <begin position="26"/>
        <end position="50"/>
    </location>
</feature>